<dbReference type="SUPFAM" id="SSF53822">
    <property type="entry name" value="Periplasmic binding protein-like I"/>
    <property type="match status" value="1"/>
</dbReference>
<feature type="domain" description="Leucine-binding protein" evidence="4">
    <location>
        <begin position="50"/>
        <end position="382"/>
    </location>
</feature>
<feature type="chain" id="PRO_5021924057" evidence="3">
    <location>
        <begin position="31"/>
        <end position="419"/>
    </location>
</feature>
<dbReference type="CDD" id="cd06342">
    <property type="entry name" value="PBP1_ABC_LIVBP-like"/>
    <property type="match status" value="1"/>
</dbReference>
<evidence type="ECO:0000256" key="2">
    <source>
        <dbReference type="ARBA" id="ARBA00022729"/>
    </source>
</evidence>
<dbReference type="InterPro" id="IPR051010">
    <property type="entry name" value="BCAA_transport"/>
</dbReference>
<protein>
    <submittedName>
        <fullName evidence="5">Branched-chain amino acid ABC transporter substrate-binding protein</fullName>
    </submittedName>
</protein>
<sequence>MRMKRLQILMTLTVALLLAAGAYFVPAAPAATMGPVTDPVGVVKVNKGQPVTIAYWLVVAGPDASLGVDSRRGIEIAVDDKKTVLGFPIKLIGEDSGCNAEGGVTAATKLASNQDIVAAIGSSCSSEAVPGAPILWKAGIVTVSPSNTAPKLTAADRGLDFDGYLRTAHNDLVQGRVAAEFARKSLKVGKAATIHDGSPYAEGLANAFADNFKKLGGTITSQEAISPTDTDMRPVLTKIAAGKPDLVYYPIFIAAGGFVTRQAKEVAGLQNVKLMSADGTFSPDFYKAGGDAVVGMYHTSPDLTEGALGTRYTAFLAKHKKKYGENVLSAFHAHAYDAAMIIFSAIEKVGKKDAAGNLYIGRKALRDALFATKGFRGVTGTITCNKFGDCADPKIAVYISNSSDPAKWNPGEEPKKIYP</sequence>
<name>A0A537J1F6_9BACT</name>
<accession>A0A537J1F6</accession>
<feature type="signal peptide" evidence="3">
    <location>
        <begin position="1"/>
        <end position="30"/>
    </location>
</feature>
<evidence type="ECO:0000256" key="1">
    <source>
        <dbReference type="ARBA" id="ARBA00010062"/>
    </source>
</evidence>
<dbReference type="Proteomes" id="UP000318834">
    <property type="component" value="Unassembled WGS sequence"/>
</dbReference>
<comment type="similarity">
    <text evidence="1">Belongs to the leucine-binding protein family.</text>
</comment>
<dbReference type="PANTHER" id="PTHR30483">
    <property type="entry name" value="LEUCINE-SPECIFIC-BINDING PROTEIN"/>
    <property type="match status" value="1"/>
</dbReference>
<dbReference type="Pfam" id="PF13458">
    <property type="entry name" value="Peripla_BP_6"/>
    <property type="match status" value="1"/>
</dbReference>
<dbReference type="EMBL" id="VBAP01000009">
    <property type="protein sequence ID" value="TMI76846.1"/>
    <property type="molecule type" value="Genomic_DNA"/>
</dbReference>
<reference evidence="5 6" key="1">
    <citation type="journal article" date="2019" name="Nat. Microbiol.">
        <title>Mediterranean grassland soil C-N compound turnover is dependent on rainfall and depth, and is mediated by genomically divergent microorganisms.</title>
        <authorList>
            <person name="Diamond S."/>
            <person name="Andeer P.F."/>
            <person name="Li Z."/>
            <person name="Crits-Christoph A."/>
            <person name="Burstein D."/>
            <person name="Anantharaman K."/>
            <person name="Lane K.R."/>
            <person name="Thomas B.C."/>
            <person name="Pan C."/>
            <person name="Northen T.R."/>
            <person name="Banfield J.F."/>
        </authorList>
    </citation>
    <scope>NUCLEOTIDE SEQUENCE [LARGE SCALE GENOMIC DNA]</scope>
    <source>
        <strain evidence="5">NP_8</strain>
    </source>
</reference>
<dbReference type="Gene3D" id="3.40.50.2300">
    <property type="match status" value="2"/>
</dbReference>
<gene>
    <name evidence="5" type="ORF">E6H05_02255</name>
</gene>
<dbReference type="InterPro" id="IPR028082">
    <property type="entry name" value="Peripla_BP_I"/>
</dbReference>
<evidence type="ECO:0000256" key="3">
    <source>
        <dbReference type="SAM" id="SignalP"/>
    </source>
</evidence>
<dbReference type="InterPro" id="IPR028081">
    <property type="entry name" value="Leu-bd"/>
</dbReference>
<evidence type="ECO:0000259" key="4">
    <source>
        <dbReference type="Pfam" id="PF13458"/>
    </source>
</evidence>
<organism evidence="5 6">
    <name type="scientific">Candidatus Segetimicrobium genomatis</name>
    <dbReference type="NCBI Taxonomy" id="2569760"/>
    <lineage>
        <taxon>Bacteria</taxon>
        <taxon>Bacillati</taxon>
        <taxon>Candidatus Sysuimicrobiota</taxon>
        <taxon>Candidatus Sysuimicrobiia</taxon>
        <taxon>Candidatus Sysuimicrobiales</taxon>
        <taxon>Candidatus Segetimicrobiaceae</taxon>
        <taxon>Candidatus Segetimicrobium</taxon>
    </lineage>
</organism>
<dbReference type="AlphaFoldDB" id="A0A537J1F6"/>
<proteinExistence type="inferred from homology"/>
<keyword evidence="2 3" id="KW-0732">Signal</keyword>
<evidence type="ECO:0000313" key="5">
    <source>
        <dbReference type="EMBL" id="TMI76846.1"/>
    </source>
</evidence>
<comment type="caution">
    <text evidence="5">The sequence shown here is derived from an EMBL/GenBank/DDBJ whole genome shotgun (WGS) entry which is preliminary data.</text>
</comment>
<dbReference type="PANTHER" id="PTHR30483:SF6">
    <property type="entry name" value="PERIPLASMIC BINDING PROTEIN OF ABC TRANSPORTER FOR NATURAL AMINO ACIDS"/>
    <property type="match status" value="1"/>
</dbReference>
<evidence type="ECO:0000313" key="6">
    <source>
        <dbReference type="Proteomes" id="UP000318834"/>
    </source>
</evidence>